<dbReference type="RefSeq" id="WP_273923343.1">
    <property type="nucleotide sequence ID" value="NZ_JAMDGR010000012.1"/>
</dbReference>
<evidence type="ECO:0000313" key="2">
    <source>
        <dbReference type="Proteomes" id="UP001217610"/>
    </source>
</evidence>
<reference evidence="1 2" key="1">
    <citation type="submission" date="2022-05" db="EMBL/GenBank/DDBJ databases">
        <title>Novel Pseudomonas spp. Isolated from a Rainbow Trout Aquaculture Facility.</title>
        <authorList>
            <person name="Testerman T."/>
            <person name="Graf J."/>
        </authorList>
    </citation>
    <scope>NUCLEOTIDE SEQUENCE [LARGE SCALE GENOMIC DNA]</scope>
    <source>
        <strain evidence="1 2">ID357</strain>
    </source>
</reference>
<sequence length="127" mass="14674">MLTIDHVKSLIDRHQKKAAAHIELLKAKKDGGVSVCLREEDLAVYWSHSEVSYLSLNALDYINYYKKCVQVPDFIGELDKIKSAAPEKLEELYFEHLSREWRMQGVARSGISKDEASEEFLDRVFKL</sequence>
<dbReference type="Proteomes" id="UP001217610">
    <property type="component" value="Unassembled WGS sequence"/>
</dbReference>
<evidence type="ECO:0008006" key="3">
    <source>
        <dbReference type="Google" id="ProtNLM"/>
    </source>
</evidence>
<evidence type="ECO:0000313" key="1">
    <source>
        <dbReference type="EMBL" id="MDD1149816.1"/>
    </source>
</evidence>
<accession>A0ABT5Q6J2</accession>
<comment type="caution">
    <text evidence="1">The sequence shown here is derived from an EMBL/GenBank/DDBJ whole genome shotgun (WGS) entry which is preliminary data.</text>
</comment>
<organism evidence="1 2">
    <name type="scientific">Pseudomonas idahonensis</name>
    <dbReference type="NCBI Taxonomy" id="2942628"/>
    <lineage>
        <taxon>Bacteria</taxon>
        <taxon>Pseudomonadati</taxon>
        <taxon>Pseudomonadota</taxon>
        <taxon>Gammaproteobacteria</taxon>
        <taxon>Pseudomonadales</taxon>
        <taxon>Pseudomonadaceae</taxon>
        <taxon>Pseudomonas</taxon>
    </lineage>
</organism>
<proteinExistence type="predicted"/>
<dbReference type="EMBL" id="JAMDGR010000012">
    <property type="protein sequence ID" value="MDD1149816.1"/>
    <property type="molecule type" value="Genomic_DNA"/>
</dbReference>
<gene>
    <name evidence="1" type="ORF">M5G25_16120</name>
</gene>
<protein>
    <recommendedName>
        <fullName evidence="3">Immunity protein 63</fullName>
    </recommendedName>
</protein>
<name>A0ABT5Q6J2_9PSED</name>
<keyword evidence="2" id="KW-1185">Reference proteome</keyword>